<dbReference type="GO" id="GO:0036431">
    <property type="term" value="F:dCMP kinase activity"/>
    <property type="evidence" value="ECO:0007669"/>
    <property type="project" value="InterPro"/>
</dbReference>
<comment type="catalytic activity">
    <reaction evidence="6 8">
        <text>dCMP + ATP = dCDP + ADP</text>
        <dbReference type="Rhea" id="RHEA:25094"/>
        <dbReference type="ChEBI" id="CHEBI:30616"/>
        <dbReference type="ChEBI" id="CHEBI:57566"/>
        <dbReference type="ChEBI" id="CHEBI:58593"/>
        <dbReference type="ChEBI" id="CHEBI:456216"/>
        <dbReference type="EC" id="2.7.4.25"/>
    </reaction>
</comment>
<keyword evidence="8" id="KW-0963">Cytoplasm</keyword>
<comment type="catalytic activity">
    <reaction evidence="7 8">
        <text>CMP + ATP = CDP + ADP</text>
        <dbReference type="Rhea" id="RHEA:11600"/>
        <dbReference type="ChEBI" id="CHEBI:30616"/>
        <dbReference type="ChEBI" id="CHEBI:58069"/>
        <dbReference type="ChEBI" id="CHEBI:60377"/>
        <dbReference type="ChEBI" id="CHEBI:456216"/>
        <dbReference type="EC" id="2.7.4.25"/>
    </reaction>
</comment>
<evidence type="ECO:0000256" key="1">
    <source>
        <dbReference type="ARBA" id="ARBA00009427"/>
    </source>
</evidence>
<dbReference type="InterPro" id="IPR027417">
    <property type="entry name" value="P-loop_NTPase"/>
</dbReference>
<accession>A0A2L1GM85</accession>
<evidence type="ECO:0000256" key="6">
    <source>
        <dbReference type="ARBA" id="ARBA00047615"/>
    </source>
</evidence>
<dbReference type="SUPFAM" id="SSF52540">
    <property type="entry name" value="P-loop containing nucleoside triphosphate hydrolases"/>
    <property type="match status" value="1"/>
</dbReference>
<proteinExistence type="inferred from homology"/>
<evidence type="ECO:0000256" key="5">
    <source>
        <dbReference type="ARBA" id="ARBA00022840"/>
    </source>
</evidence>
<dbReference type="Pfam" id="PF02224">
    <property type="entry name" value="Cytidylate_kin"/>
    <property type="match status" value="1"/>
</dbReference>
<dbReference type="CDD" id="cd02020">
    <property type="entry name" value="CMPK"/>
    <property type="match status" value="1"/>
</dbReference>
<dbReference type="GO" id="GO:0006220">
    <property type="term" value="P:pyrimidine nucleotide metabolic process"/>
    <property type="evidence" value="ECO:0007669"/>
    <property type="project" value="UniProtKB-UniRule"/>
</dbReference>
<evidence type="ECO:0000256" key="8">
    <source>
        <dbReference type="HAMAP-Rule" id="MF_00238"/>
    </source>
</evidence>
<dbReference type="OrthoDB" id="9807434at2"/>
<evidence type="ECO:0000256" key="7">
    <source>
        <dbReference type="ARBA" id="ARBA00048478"/>
    </source>
</evidence>
<sequence>MAEKLAIVTIDGPAGVGKTTISRMVAAHLGYTCLDTGAMYRSFAWMLTRTGHDGEDLKKDPSLLAMLGNVEMVLLPPLPGEENGRVRLGGQVLGPELRTEAISFLASEIASLPELRRVLTLMQQRLGAKGRVVIEGRDTGTVVFPQAAWKFFLDATPEERTTRRLRQLRARGDMATSEAALLESIVARDLADRNRSIAPLVAAADAYTIDTTNLDIRAVVGEMLAHIGSKPL</sequence>
<gene>
    <name evidence="8" type="primary">cmk</name>
    <name evidence="10" type="ORF">CAY53_04095</name>
</gene>
<dbReference type="AlphaFoldDB" id="A0A2L1GM85"/>
<reference evidence="10 11" key="1">
    <citation type="journal article" date="2018" name="MBio">
        <title>Insights into the evolution of host association through the isolation and characterization of a novel human periodontal pathobiont, Desulfobulbus oralis.</title>
        <authorList>
            <person name="Cross K.L."/>
            <person name="Chirania P."/>
            <person name="Xiong W."/>
            <person name="Beall C.J."/>
            <person name="Elkins J.G."/>
            <person name="Giannone R.J."/>
            <person name="Griffen A.L."/>
            <person name="Guss A.M."/>
            <person name="Hettich R.L."/>
            <person name="Joshi S.S."/>
            <person name="Mokrzan E.M."/>
            <person name="Martin R.K."/>
            <person name="Zhulin I.B."/>
            <person name="Leys E.J."/>
            <person name="Podar M."/>
        </authorList>
    </citation>
    <scope>NUCLEOTIDE SEQUENCE [LARGE SCALE GENOMIC DNA]</scope>
    <source>
        <strain evidence="10 11">ORNL</strain>
    </source>
</reference>
<dbReference type="NCBIfam" id="TIGR00017">
    <property type="entry name" value="cmk"/>
    <property type="match status" value="1"/>
</dbReference>
<comment type="subcellular location">
    <subcellularLocation>
        <location evidence="8">Cytoplasm</location>
    </subcellularLocation>
</comment>
<comment type="similarity">
    <text evidence="1 8">Belongs to the cytidylate kinase family. Type 1 subfamily.</text>
</comment>
<dbReference type="Proteomes" id="UP000239867">
    <property type="component" value="Chromosome"/>
</dbReference>
<keyword evidence="2 8" id="KW-0808">Transferase</keyword>
<dbReference type="KEGG" id="deo:CAY53_04095"/>
<dbReference type="InterPro" id="IPR003136">
    <property type="entry name" value="Cytidylate_kin"/>
</dbReference>
<evidence type="ECO:0000313" key="10">
    <source>
        <dbReference type="EMBL" id="AVD70764.1"/>
    </source>
</evidence>
<dbReference type="RefSeq" id="WP_104936057.1">
    <property type="nucleotide sequence ID" value="NZ_CP021255.1"/>
</dbReference>
<evidence type="ECO:0000259" key="9">
    <source>
        <dbReference type="Pfam" id="PF02224"/>
    </source>
</evidence>
<evidence type="ECO:0000256" key="4">
    <source>
        <dbReference type="ARBA" id="ARBA00022777"/>
    </source>
</evidence>
<dbReference type="GO" id="GO:0005524">
    <property type="term" value="F:ATP binding"/>
    <property type="evidence" value="ECO:0007669"/>
    <property type="project" value="UniProtKB-UniRule"/>
</dbReference>
<evidence type="ECO:0000256" key="2">
    <source>
        <dbReference type="ARBA" id="ARBA00022679"/>
    </source>
</evidence>
<dbReference type="GO" id="GO:0036430">
    <property type="term" value="F:CMP kinase activity"/>
    <property type="evidence" value="ECO:0007669"/>
    <property type="project" value="RHEA"/>
</dbReference>
<feature type="binding site" evidence="8">
    <location>
        <begin position="12"/>
        <end position="20"/>
    </location>
    <ligand>
        <name>ATP</name>
        <dbReference type="ChEBI" id="CHEBI:30616"/>
    </ligand>
</feature>
<protein>
    <recommendedName>
        <fullName evidence="8">Cytidylate kinase</fullName>
        <shortName evidence="8">CK</shortName>
        <ecNumber evidence="8">2.7.4.25</ecNumber>
    </recommendedName>
    <alternativeName>
        <fullName evidence="8">Cytidine monophosphate kinase</fullName>
        <shortName evidence="8">CMP kinase</shortName>
    </alternativeName>
</protein>
<dbReference type="EMBL" id="CP021255">
    <property type="protein sequence ID" value="AVD70764.1"/>
    <property type="molecule type" value="Genomic_DNA"/>
</dbReference>
<keyword evidence="11" id="KW-1185">Reference proteome</keyword>
<dbReference type="InterPro" id="IPR011994">
    <property type="entry name" value="Cytidylate_kinase_dom"/>
</dbReference>
<dbReference type="Gene3D" id="3.40.50.300">
    <property type="entry name" value="P-loop containing nucleotide triphosphate hydrolases"/>
    <property type="match status" value="1"/>
</dbReference>
<dbReference type="GO" id="GO:0005737">
    <property type="term" value="C:cytoplasm"/>
    <property type="evidence" value="ECO:0007669"/>
    <property type="project" value="UniProtKB-SubCell"/>
</dbReference>
<keyword evidence="3 8" id="KW-0547">Nucleotide-binding</keyword>
<organism evidence="10 11">
    <name type="scientific">Desulfobulbus oralis</name>
    <dbReference type="NCBI Taxonomy" id="1986146"/>
    <lineage>
        <taxon>Bacteria</taxon>
        <taxon>Pseudomonadati</taxon>
        <taxon>Thermodesulfobacteriota</taxon>
        <taxon>Desulfobulbia</taxon>
        <taxon>Desulfobulbales</taxon>
        <taxon>Desulfobulbaceae</taxon>
        <taxon>Desulfobulbus</taxon>
    </lineage>
</organism>
<evidence type="ECO:0000313" key="11">
    <source>
        <dbReference type="Proteomes" id="UP000239867"/>
    </source>
</evidence>
<dbReference type="EC" id="2.7.4.25" evidence="8"/>
<evidence type="ECO:0000256" key="3">
    <source>
        <dbReference type="ARBA" id="ARBA00022741"/>
    </source>
</evidence>
<keyword evidence="4 8" id="KW-0418">Kinase</keyword>
<name>A0A2L1GM85_9BACT</name>
<dbReference type="HAMAP" id="MF_00238">
    <property type="entry name" value="Cytidyl_kinase_type1"/>
    <property type="match status" value="1"/>
</dbReference>
<keyword evidence="5 8" id="KW-0067">ATP-binding</keyword>
<feature type="domain" description="Cytidylate kinase" evidence="9">
    <location>
        <begin position="8"/>
        <end position="227"/>
    </location>
</feature>